<reference evidence="1 2" key="1">
    <citation type="submission" date="2018-11" db="EMBL/GenBank/DDBJ databases">
        <title>Species Designations Belie Phenotypic and Genotypic Heterogeneity in Oral Streptococci.</title>
        <authorList>
            <person name="Velsko I."/>
        </authorList>
    </citation>
    <scope>NUCLEOTIDE SEQUENCE [LARGE SCALE GENOMIC DNA]</scope>
    <source>
        <strain evidence="1 2">BCC41</strain>
    </source>
</reference>
<protein>
    <recommendedName>
        <fullName evidence="3">Lipoprotein</fullName>
    </recommendedName>
</protein>
<proteinExistence type="predicted"/>
<gene>
    <name evidence="1" type="ORF">D8791_03355</name>
</gene>
<evidence type="ECO:0000313" key="1">
    <source>
        <dbReference type="EMBL" id="RSJ82982.1"/>
    </source>
</evidence>
<evidence type="ECO:0000313" key="2">
    <source>
        <dbReference type="Proteomes" id="UP000272635"/>
    </source>
</evidence>
<evidence type="ECO:0008006" key="3">
    <source>
        <dbReference type="Google" id="ProtNLM"/>
    </source>
</evidence>
<sequence>MKKLYLLLCSSIFVIGGCTSNHENQPTLQEDTKVSGNKTGTELMNEMESVGIIEFFNSTPKTILYGISGSDVNKNSEVKAVYIIEKGKMTRYILKGYKDNTLSALKSKSDEEILKIAQEYDKKYFEQRKEKKINAANEGIKLSEENISSGKDDEDYGQRSLENYKAAREFYSNLTYKQFRKPNSDIKLKSNVWTDSSGNYVFQESLIHMPYVDILDISVDFEWTKAVVENEIKKADYVDTKFQATPTYESMPYIISGEQWVGIRTENMLLSRQLAKKKISFGLDKIGTKNVTEKD</sequence>
<organism evidence="1 2">
    <name type="scientific">Streptococcus cristatus</name>
    <dbReference type="NCBI Taxonomy" id="45634"/>
    <lineage>
        <taxon>Bacteria</taxon>
        <taxon>Bacillati</taxon>
        <taxon>Bacillota</taxon>
        <taxon>Bacilli</taxon>
        <taxon>Lactobacillales</taxon>
        <taxon>Streptococcaceae</taxon>
        <taxon>Streptococcus</taxon>
    </lineage>
</organism>
<name>A0A3R9SQX2_STRCR</name>
<dbReference type="AlphaFoldDB" id="A0A3R9SQX2"/>
<dbReference type="EMBL" id="RJPT01000002">
    <property type="protein sequence ID" value="RSJ82982.1"/>
    <property type="molecule type" value="Genomic_DNA"/>
</dbReference>
<comment type="caution">
    <text evidence="1">The sequence shown here is derived from an EMBL/GenBank/DDBJ whole genome shotgun (WGS) entry which is preliminary data.</text>
</comment>
<dbReference type="PROSITE" id="PS51257">
    <property type="entry name" value="PROKAR_LIPOPROTEIN"/>
    <property type="match status" value="1"/>
</dbReference>
<accession>A0A3R9SQX2</accession>
<dbReference type="Proteomes" id="UP000272635">
    <property type="component" value="Unassembled WGS sequence"/>
</dbReference>